<dbReference type="Proteomes" id="UP000789572">
    <property type="component" value="Unassembled WGS sequence"/>
</dbReference>
<dbReference type="SMART" id="SM00220">
    <property type="entry name" value="S_TKc"/>
    <property type="match status" value="1"/>
</dbReference>
<keyword evidence="5" id="KW-1185">Reference proteome</keyword>
<name>A0A9N9C9M4_9GLOM</name>
<evidence type="ECO:0000259" key="3">
    <source>
        <dbReference type="PROSITE" id="PS50011"/>
    </source>
</evidence>
<reference evidence="4" key="1">
    <citation type="submission" date="2021-06" db="EMBL/GenBank/DDBJ databases">
        <authorList>
            <person name="Kallberg Y."/>
            <person name="Tangrot J."/>
            <person name="Rosling A."/>
        </authorList>
    </citation>
    <scope>NUCLEOTIDE SEQUENCE</scope>
    <source>
        <strain evidence="4">IA702</strain>
    </source>
</reference>
<gene>
    <name evidence="4" type="ORF">POCULU_LOCUS7123</name>
</gene>
<feature type="compositionally biased region" description="Low complexity" evidence="1">
    <location>
        <begin position="389"/>
        <end position="401"/>
    </location>
</feature>
<feature type="domain" description="Protein kinase" evidence="3">
    <location>
        <begin position="557"/>
        <end position="813"/>
    </location>
</feature>
<keyword evidence="2" id="KW-0732">Signal</keyword>
<accession>A0A9N9C9M4</accession>
<dbReference type="OrthoDB" id="45365at2759"/>
<dbReference type="Gene3D" id="2.120.10.80">
    <property type="entry name" value="Kelch-type beta propeller"/>
    <property type="match status" value="2"/>
</dbReference>
<dbReference type="GO" id="GO:0005634">
    <property type="term" value="C:nucleus"/>
    <property type="evidence" value="ECO:0007669"/>
    <property type="project" value="TreeGrafter"/>
</dbReference>
<dbReference type="PANTHER" id="PTHR44167">
    <property type="entry name" value="OVARIAN-SPECIFIC SERINE/THREONINE-PROTEIN KINASE LOK-RELATED"/>
    <property type="match status" value="1"/>
</dbReference>
<dbReference type="GO" id="GO:0044773">
    <property type="term" value="P:mitotic DNA damage checkpoint signaling"/>
    <property type="evidence" value="ECO:0007669"/>
    <property type="project" value="TreeGrafter"/>
</dbReference>
<dbReference type="PROSITE" id="PS50011">
    <property type="entry name" value="PROTEIN_KINASE_DOM"/>
    <property type="match status" value="1"/>
</dbReference>
<evidence type="ECO:0000256" key="1">
    <source>
        <dbReference type="SAM" id="MobiDB-lite"/>
    </source>
</evidence>
<dbReference type="Pfam" id="PF24681">
    <property type="entry name" value="Kelch_KLHDC2_KLHL20_DRC7"/>
    <property type="match status" value="1"/>
</dbReference>
<proteinExistence type="predicted"/>
<dbReference type="PANTHER" id="PTHR44167:SF30">
    <property type="entry name" value="PHOSPHORYLASE KINASE"/>
    <property type="match status" value="1"/>
</dbReference>
<dbReference type="EMBL" id="CAJVPJ010001510">
    <property type="protein sequence ID" value="CAG8594078.1"/>
    <property type="molecule type" value="Genomic_DNA"/>
</dbReference>
<dbReference type="Gene3D" id="1.10.510.10">
    <property type="entry name" value="Transferase(Phosphotransferase) domain 1"/>
    <property type="match status" value="1"/>
</dbReference>
<evidence type="ECO:0000313" key="4">
    <source>
        <dbReference type="EMBL" id="CAG8594078.1"/>
    </source>
</evidence>
<feature type="signal peptide" evidence="2">
    <location>
        <begin position="1"/>
        <end position="27"/>
    </location>
</feature>
<dbReference type="SUPFAM" id="SSF56112">
    <property type="entry name" value="Protein kinase-like (PK-like)"/>
    <property type="match status" value="1"/>
</dbReference>
<protein>
    <submittedName>
        <fullName evidence="4">10134_t:CDS:1</fullName>
    </submittedName>
</protein>
<dbReference type="InterPro" id="IPR000719">
    <property type="entry name" value="Prot_kinase_dom"/>
</dbReference>
<evidence type="ECO:0000256" key="2">
    <source>
        <dbReference type="SAM" id="SignalP"/>
    </source>
</evidence>
<dbReference type="Pfam" id="PF00069">
    <property type="entry name" value="Pkinase"/>
    <property type="match status" value="1"/>
</dbReference>
<dbReference type="InterPro" id="IPR015915">
    <property type="entry name" value="Kelch-typ_b-propeller"/>
</dbReference>
<dbReference type="InterPro" id="IPR011043">
    <property type="entry name" value="Gal_Oxase/kelch_b-propeller"/>
</dbReference>
<dbReference type="SUPFAM" id="SSF50965">
    <property type="entry name" value="Galactose oxidase, central domain"/>
    <property type="match status" value="2"/>
</dbReference>
<comment type="caution">
    <text evidence="4">The sequence shown here is derived from an EMBL/GenBank/DDBJ whole genome shotgun (WGS) entry which is preliminary data.</text>
</comment>
<sequence>MFNSNPYPSVFILVLLTLLVFPIFSDSQNTNVSPAPGPRHDHCAFAYQNRFYVYGGVGNDLTNSFFSYIETPFSVDNPNWVAMPIANAANVTRPACSVTSDGILYTTGGANSNELVFTGIQAFDLNKGTSGSWYTPKTTGLDTVKNLLYRDSHRSIIVKTSLGEEVMFIFGGEQSNDTYILNVKNSTWETVPKGPDTPPYNGLFCITSAKDNVYIIGGTSMLTGTSYGDFYSDIWAFNIPTRKWFNPQISMSTVYVDGHAGKLNDTIYIVSSDSSTEKSSMRVWSLVDNRMTAFDSGSMSTVGHDYYAAAQLPGSDVLITYGGFSKASGSLATSDLAAFNMTQKAWVTQVNTVNNIPTDQFAGGPLAPGQEDPFTKSKSSNGGGGAGSGSNAAGGDSGSTSSSSAAGKVIPLVAGIVAAVGLVGAGSGFLLYRWIKNKKKDDDEQLTEVKLNAAYGSSFETGSQSDNSQIYRPPRFEASSFQSEPYLAPSVTTSVSSFQPPSASNHTMNVNSATSSPSMLTNEIYARYKVTTIPFTSTSASSISPSAPAGTLIFNRYRLNGAPAYGGNNSVRRAEDETVSQNVAIKFFANYASFEREVIMLKYLRSKSVGEFRDLFDISNAAEWKYVMIMDYYPMSLDKFIVSRTDAMDALYVKMVVKSLAQAIHYVHSHGIVHLDIKPGNFVHENGDVTKWRLIDFEAARVNGEEDVDNCTLKYSSPEVINAATLRVSIKADMSMDIWSFGCTIYELYTRRPLFSNEQEAAARLLEAYNTGHFDLLVNKVADPQARHVLQKLLAINPMKRVSIEEILRGAYLTGGADTAQISNMQSVSTERIINTINQNTNVVLSNMQEATNMILSQFDVIVNSISDTRDAVVPRLFMLLPGKEPHSIFKPHTWGKNTFIVHVLCEGLSSDNSEAHFTNHPGYKIFDPKPFIAKTGPYLSILATVIGSAIGFFTKMQVPDTVSGVITSMSSRPTEYFKQITEIIDQTETDRDVERGLAAAQNDPVSRMKCAQGPALREFETFLAVNDPSHEFGGLYRITMNDGRWRWVCDSCRERAYHSHENYDEENLWVAM</sequence>
<dbReference type="AlphaFoldDB" id="A0A9N9C9M4"/>
<feature type="chain" id="PRO_5040205005" evidence="2">
    <location>
        <begin position="28"/>
        <end position="1073"/>
    </location>
</feature>
<feature type="region of interest" description="Disordered" evidence="1">
    <location>
        <begin position="359"/>
        <end position="401"/>
    </location>
</feature>
<dbReference type="GO" id="GO:0004674">
    <property type="term" value="F:protein serine/threonine kinase activity"/>
    <property type="evidence" value="ECO:0007669"/>
    <property type="project" value="TreeGrafter"/>
</dbReference>
<dbReference type="GO" id="GO:0005524">
    <property type="term" value="F:ATP binding"/>
    <property type="evidence" value="ECO:0007669"/>
    <property type="project" value="InterPro"/>
</dbReference>
<evidence type="ECO:0000313" key="5">
    <source>
        <dbReference type="Proteomes" id="UP000789572"/>
    </source>
</evidence>
<dbReference type="InterPro" id="IPR011009">
    <property type="entry name" value="Kinase-like_dom_sf"/>
</dbReference>
<organism evidence="4 5">
    <name type="scientific">Paraglomus occultum</name>
    <dbReference type="NCBI Taxonomy" id="144539"/>
    <lineage>
        <taxon>Eukaryota</taxon>
        <taxon>Fungi</taxon>
        <taxon>Fungi incertae sedis</taxon>
        <taxon>Mucoromycota</taxon>
        <taxon>Glomeromycotina</taxon>
        <taxon>Glomeromycetes</taxon>
        <taxon>Paraglomerales</taxon>
        <taxon>Paraglomeraceae</taxon>
        <taxon>Paraglomus</taxon>
    </lineage>
</organism>